<dbReference type="GeneID" id="23612276"/>
<feature type="transmembrane region" description="Helical" evidence="2">
    <location>
        <begin position="80"/>
        <end position="104"/>
    </location>
</feature>
<dbReference type="RefSeq" id="XP_011398240.1">
    <property type="nucleotide sequence ID" value="XM_011399938.1"/>
</dbReference>
<proteinExistence type="predicted"/>
<dbReference type="Proteomes" id="UP000028924">
    <property type="component" value="Unassembled WGS sequence"/>
</dbReference>
<dbReference type="AlphaFoldDB" id="A0A087SHZ3"/>
<feature type="transmembrane region" description="Helical" evidence="2">
    <location>
        <begin position="116"/>
        <end position="138"/>
    </location>
</feature>
<evidence type="ECO:0000256" key="1">
    <source>
        <dbReference type="SAM" id="MobiDB-lite"/>
    </source>
</evidence>
<name>A0A087SHZ3_AUXPR</name>
<accession>A0A087SHZ3</accession>
<reference evidence="3 4" key="1">
    <citation type="journal article" date="2014" name="BMC Genomics">
        <title>Oil accumulation mechanisms of the oleaginous microalga Chlorella protothecoides revealed through its genome, transcriptomes, and proteomes.</title>
        <authorList>
            <person name="Gao C."/>
            <person name="Wang Y."/>
            <person name="Shen Y."/>
            <person name="Yan D."/>
            <person name="He X."/>
            <person name="Dai J."/>
            <person name="Wu Q."/>
        </authorList>
    </citation>
    <scope>NUCLEOTIDE SEQUENCE [LARGE SCALE GENOMIC DNA]</scope>
    <source>
        <strain evidence="3 4">0710</strain>
    </source>
</reference>
<feature type="region of interest" description="Disordered" evidence="1">
    <location>
        <begin position="1"/>
        <end position="72"/>
    </location>
</feature>
<protein>
    <submittedName>
        <fullName evidence="3">Uncharacterized protein</fullName>
    </submittedName>
</protein>
<sequence>MHSLHKPHRLARPLHAVGSDQPEDAAESTATERELLIEQMVRKKGPKKQAGSNETRSSSSQPASPQQAPPSAPASVIESVLLRLLVGIFTVAILEGLALAASGFLSSEVDSTISKYVYPAFTPTILAFLGVSTGYGLWKSNEINKA</sequence>
<keyword evidence="2" id="KW-0472">Membrane</keyword>
<feature type="compositionally biased region" description="Low complexity" evidence="1">
    <location>
        <begin position="57"/>
        <end position="66"/>
    </location>
</feature>
<gene>
    <name evidence="3" type="ORF">F751_0885</name>
</gene>
<evidence type="ECO:0000313" key="3">
    <source>
        <dbReference type="EMBL" id="KFM25347.1"/>
    </source>
</evidence>
<dbReference type="STRING" id="3075.A0A087SHZ3"/>
<keyword evidence="2" id="KW-1133">Transmembrane helix</keyword>
<evidence type="ECO:0000256" key="2">
    <source>
        <dbReference type="SAM" id="Phobius"/>
    </source>
</evidence>
<feature type="compositionally biased region" description="Basic residues" evidence="1">
    <location>
        <begin position="1"/>
        <end position="12"/>
    </location>
</feature>
<dbReference type="PANTHER" id="PTHR37385:SF2">
    <property type="entry name" value="PROTEIN LPA2"/>
    <property type="match status" value="1"/>
</dbReference>
<dbReference type="OrthoDB" id="568307at2759"/>
<dbReference type="InterPro" id="IPR038789">
    <property type="entry name" value="LPA2-like"/>
</dbReference>
<organism evidence="3 4">
    <name type="scientific">Auxenochlorella protothecoides</name>
    <name type="common">Green microalga</name>
    <name type="synonym">Chlorella protothecoides</name>
    <dbReference type="NCBI Taxonomy" id="3075"/>
    <lineage>
        <taxon>Eukaryota</taxon>
        <taxon>Viridiplantae</taxon>
        <taxon>Chlorophyta</taxon>
        <taxon>core chlorophytes</taxon>
        <taxon>Trebouxiophyceae</taxon>
        <taxon>Chlorellales</taxon>
        <taxon>Chlorellaceae</taxon>
        <taxon>Auxenochlorella</taxon>
    </lineage>
</organism>
<dbReference type="EMBL" id="KL662115">
    <property type="protein sequence ID" value="KFM25347.1"/>
    <property type="molecule type" value="Genomic_DNA"/>
</dbReference>
<dbReference type="KEGG" id="apro:F751_0885"/>
<dbReference type="PANTHER" id="PTHR37385">
    <property type="entry name" value="PROTEIN LOW PSII ACCUMULATION 2, CHLOROPLASTIC"/>
    <property type="match status" value="1"/>
</dbReference>
<keyword evidence="2" id="KW-0812">Transmembrane</keyword>
<keyword evidence="4" id="KW-1185">Reference proteome</keyword>
<evidence type="ECO:0000313" key="4">
    <source>
        <dbReference type="Proteomes" id="UP000028924"/>
    </source>
</evidence>
<dbReference type="eggNOG" id="KOG2090">
    <property type="taxonomic scope" value="Eukaryota"/>
</dbReference>